<accession>A0A3B0V767</accession>
<protein>
    <recommendedName>
        <fullName evidence="8">Outer-membrane lipoprotein LolB</fullName>
    </recommendedName>
</protein>
<dbReference type="CDD" id="cd16326">
    <property type="entry name" value="LolB"/>
    <property type="match status" value="1"/>
</dbReference>
<evidence type="ECO:0008006" key="8">
    <source>
        <dbReference type="Google" id="ProtNLM"/>
    </source>
</evidence>
<comment type="subunit">
    <text evidence="2">Monomer.</text>
</comment>
<dbReference type="InterPro" id="IPR004565">
    <property type="entry name" value="OM_lipoprot_LolB"/>
</dbReference>
<dbReference type="GO" id="GO:0015031">
    <property type="term" value="P:protein transport"/>
    <property type="evidence" value="ECO:0007669"/>
    <property type="project" value="UniProtKB-KW"/>
</dbReference>
<evidence type="ECO:0000256" key="2">
    <source>
        <dbReference type="ARBA" id="ARBA00011245"/>
    </source>
</evidence>
<dbReference type="EMBL" id="UOEW01000047">
    <property type="protein sequence ID" value="VAW33887.1"/>
    <property type="molecule type" value="Genomic_DNA"/>
</dbReference>
<gene>
    <name evidence="7" type="ORF">MNBD_GAMMA01-1274</name>
</gene>
<keyword evidence="4" id="KW-0653">Protein transport</keyword>
<keyword evidence="3" id="KW-0813">Transport</keyword>
<name>A0A3B0V767_9ZZZZ</name>
<organism evidence="7">
    <name type="scientific">hydrothermal vent metagenome</name>
    <dbReference type="NCBI Taxonomy" id="652676"/>
    <lineage>
        <taxon>unclassified sequences</taxon>
        <taxon>metagenomes</taxon>
        <taxon>ecological metagenomes</taxon>
    </lineage>
</organism>
<evidence type="ECO:0000256" key="5">
    <source>
        <dbReference type="ARBA" id="ARBA00023136"/>
    </source>
</evidence>
<dbReference type="InterPro" id="IPR029046">
    <property type="entry name" value="LolA/LolB/LppX"/>
</dbReference>
<proteinExistence type="predicted"/>
<keyword evidence="5" id="KW-0472">Membrane</keyword>
<dbReference type="Gene3D" id="2.50.20.10">
    <property type="entry name" value="Lipoprotein localisation LolA/LolB/LppX"/>
    <property type="match status" value="1"/>
</dbReference>
<reference evidence="7" key="1">
    <citation type="submission" date="2018-06" db="EMBL/GenBank/DDBJ databases">
        <authorList>
            <person name="Zhirakovskaya E."/>
        </authorList>
    </citation>
    <scope>NUCLEOTIDE SEQUENCE</scope>
</reference>
<evidence type="ECO:0000256" key="1">
    <source>
        <dbReference type="ARBA" id="ARBA00004442"/>
    </source>
</evidence>
<evidence type="ECO:0000256" key="3">
    <source>
        <dbReference type="ARBA" id="ARBA00022448"/>
    </source>
</evidence>
<dbReference type="NCBIfam" id="TIGR00548">
    <property type="entry name" value="lolB"/>
    <property type="match status" value="1"/>
</dbReference>
<evidence type="ECO:0000256" key="4">
    <source>
        <dbReference type="ARBA" id="ARBA00022927"/>
    </source>
</evidence>
<dbReference type="Pfam" id="PF03550">
    <property type="entry name" value="LolB"/>
    <property type="match status" value="1"/>
</dbReference>
<evidence type="ECO:0000256" key="6">
    <source>
        <dbReference type="ARBA" id="ARBA00023186"/>
    </source>
</evidence>
<dbReference type="GO" id="GO:0009279">
    <property type="term" value="C:cell outer membrane"/>
    <property type="evidence" value="ECO:0007669"/>
    <property type="project" value="UniProtKB-SubCell"/>
</dbReference>
<keyword evidence="6" id="KW-0143">Chaperone</keyword>
<dbReference type="AlphaFoldDB" id="A0A3B0V767"/>
<evidence type="ECO:0000313" key="7">
    <source>
        <dbReference type="EMBL" id="VAW33887.1"/>
    </source>
</evidence>
<comment type="subcellular location">
    <subcellularLocation>
        <location evidence="1">Cell outer membrane</location>
    </subcellularLocation>
</comment>
<dbReference type="SUPFAM" id="SSF89392">
    <property type="entry name" value="Prokaryotic lipoproteins and lipoprotein localization factors"/>
    <property type="match status" value="1"/>
</dbReference>
<sequence length="185" mass="20991">MQAVILIVLISLLFSCQKNRQLKPDTKFSQWSQVKSWSLTGKMAINDGQNSGSGRIKWLVSGNEINARFKAPLGQGSWSVYATDDTAKLTSSINGEMFATDAQMLIAQELGWHFPWNNLQYWLRGYSSDAVLQKHDVTFTTLHEDGWDISYKQWMPTAIGLLPKKITAQKSPYTVKLIIYAWDIN</sequence>